<feature type="chain" id="PRO_5045329189" evidence="3">
    <location>
        <begin position="22"/>
        <end position="358"/>
    </location>
</feature>
<keyword evidence="7" id="KW-1185">Reference proteome</keyword>
<dbReference type="SUPFAM" id="SSF111369">
    <property type="entry name" value="HlyD-like secretion proteins"/>
    <property type="match status" value="1"/>
</dbReference>
<dbReference type="InterPro" id="IPR051909">
    <property type="entry name" value="MFP_Cation_Efflux"/>
</dbReference>
<evidence type="ECO:0000256" key="1">
    <source>
        <dbReference type="ARBA" id="ARBA00009477"/>
    </source>
</evidence>
<evidence type="ECO:0000259" key="4">
    <source>
        <dbReference type="Pfam" id="PF25919"/>
    </source>
</evidence>
<dbReference type="RefSeq" id="WP_275711347.1">
    <property type="nucleotide sequence ID" value="NZ_JAKLTN010000002.1"/>
</dbReference>
<dbReference type="Gene3D" id="2.40.420.20">
    <property type="match status" value="1"/>
</dbReference>
<feature type="domain" description="CusB-like barrel-sandwich hybrid" evidence="4">
    <location>
        <begin position="66"/>
        <end position="204"/>
    </location>
</feature>
<dbReference type="InterPro" id="IPR006143">
    <property type="entry name" value="RND_pump_MFP"/>
</dbReference>
<evidence type="ECO:0000259" key="5">
    <source>
        <dbReference type="Pfam" id="PF25954"/>
    </source>
</evidence>
<accession>A0ABS9K4M7</accession>
<comment type="caution">
    <text evidence="6">The sequence shown here is derived from an EMBL/GenBank/DDBJ whole genome shotgun (WGS) entry which is preliminary data.</text>
</comment>
<dbReference type="Gene3D" id="2.40.50.100">
    <property type="match status" value="1"/>
</dbReference>
<reference evidence="6" key="1">
    <citation type="submission" date="2022-01" db="EMBL/GenBank/DDBJ databases">
        <authorList>
            <person name="Jo J.-H."/>
            <person name="Im W.-T."/>
        </authorList>
    </citation>
    <scope>NUCLEOTIDE SEQUENCE</scope>
    <source>
        <strain evidence="6">XY25</strain>
    </source>
</reference>
<dbReference type="InterPro" id="IPR058790">
    <property type="entry name" value="BSH_CusB"/>
</dbReference>
<dbReference type="InterPro" id="IPR058792">
    <property type="entry name" value="Beta-barrel_RND_2"/>
</dbReference>
<protein>
    <submittedName>
        <fullName evidence="6">Efflux RND transporter periplasmic adaptor subunit</fullName>
    </submittedName>
</protein>
<organism evidence="6 7">
    <name type="scientific">Dechloromonas hankyongensis</name>
    <dbReference type="NCBI Taxonomy" id="2908002"/>
    <lineage>
        <taxon>Bacteria</taxon>
        <taxon>Pseudomonadati</taxon>
        <taxon>Pseudomonadota</taxon>
        <taxon>Betaproteobacteria</taxon>
        <taxon>Rhodocyclales</taxon>
        <taxon>Azonexaceae</taxon>
        <taxon>Dechloromonas</taxon>
    </lineage>
</organism>
<evidence type="ECO:0000313" key="6">
    <source>
        <dbReference type="EMBL" id="MCG2578019.1"/>
    </source>
</evidence>
<dbReference type="Proteomes" id="UP001165384">
    <property type="component" value="Unassembled WGS sequence"/>
</dbReference>
<evidence type="ECO:0000256" key="3">
    <source>
        <dbReference type="SAM" id="SignalP"/>
    </source>
</evidence>
<keyword evidence="2" id="KW-0813">Transport</keyword>
<dbReference type="PROSITE" id="PS51257">
    <property type="entry name" value="PROKAR_LIPOPROTEIN"/>
    <property type="match status" value="1"/>
</dbReference>
<dbReference type="PANTHER" id="PTHR30097">
    <property type="entry name" value="CATION EFFLUX SYSTEM PROTEIN CUSB"/>
    <property type="match status" value="1"/>
</dbReference>
<dbReference type="NCBIfam" id="TIGR01730">
    <property type="entry name" value="RND_mfp"/>
    <property type="match status" value="1"/>
</dbReference>
<gene>
    <name evidence="6" type="ORF">LZ012_13575</name>
</gene>
<name>A0ABS9K4M7_9RHOO</name>
<comment type="similarity">
    <text evidence="1">Belongs to the membrane fusion protein (MFP) (TC 8.A.1) family.</text>
</comment>
<dbReference type="EMBL" id="JAKLTN010000002">
    <property type="protein sequence ID" value="MCG2578019.1"/>
    <property type="molecule type" value="Genomic_DNA"/>
</dbReference>
<feature type="domain" description="CusB-like beta-barrel" evidence="5">
    <location>
        <begin position="208"/>
        <end position="277"/>
    </location>
</feature>
<dbReference type="Pfam" id="PF25919">
    <property type="entry name" value="BSH_CusB"/>
    <property type="match status" value="1"/>
</dbReference>
<dbReference type="Pfam" id="PF25954">
    <property type="entry name" value="Beta-barrel_RND_2"/>
    <property type="match status" value="1"/>
</dbReference>
<dbReference type="PANTHER" id="PTHR30097:SF4">
    <property type="entry name" value="SLR6042 PROTEIN"/>
    <property type="match status" value="1"/>
</dbReference>
<evidence type="ECO:0000256" key="2">
    <source>
        <dbReference type="ARBA" id="ARBA00022448"/>
    </source>
</evidence>
<dbReference type="Gene3D" id="1.10.287.470">
    <property type="entry name" value="Helix hairpin bin"/>
    <property type="match status" value="1"/>
</dbReference>
<feature type="signal peptide" evidence="3">
    <location>
        <begin position="1"/>
        <end position="21"/>
    </location>
</feature>
<evidence type="ECO:0000313" key="7">
    <source>
        <dbReference type="Proteomes" id="UP001165384"/>
    </source>
</evidence>
<dbReference type="Gene3D" id="2.40.30.170">
    <property type="match status" value="1"/>
</dbReference>
<proteinExistence type="inferred from homology"/>
<sequence length="358" mass="36305">MSPRLILSLLALTVACPLAEAGETLSLQPAQLKALGIATGTVGDGGDLRSGTLPARVVVPNTQMRLVAAPVGGMIDLLAVAPGSTVKRGQVVARLASPQALELQRDALQASSQSALLQQNLKRDEQLFAEGLIAESRLQATRAAAAQAGAQASERRQGLALAGIVPGKLGGPLALVAPVDGVVLEQSVQLGQRVEAAAPIYRIAQLSPLWLEIQAPLAVAAGLREGMAVKLADSEVSGKLIAVGRAVDAASQTVLLRAAVDKGAASLTPGQVVAVALPTGAGTGQQLPASALARHEGKTFVFVQTASGEQASQFEARPVRILGQGGDGVLVDGVKPGERIAVKGVSGLKAMYTGVGIE</sequence>
<keyword evidence="3" id="KW-0732">Signal</keyword>